<dbReference type="InterPro" id="IPR050790">
    <property type="entry name" value="ExbB/TolQ_transport"/>
</dbReference>
<evidence type="ECO:0000256" key="6">
    <source>
        <dbReference type="ARBA" id="ARBA00022989"/>
    </source>
</evidence>
<feature type="transmembrane region" description="Helical" evidence="10">
    <location>
        <begin position="12"/>
        <end position="34"/>
    </location>
</feature>
<feature type="transmembrane region" description="Helical" evidence="10">
    <location>
        <begin position="158"/>
        <end position="179"/>
    </location>
</feature>
<keyword evidence="5 8" id="KW-0653">Protein transport</keyword>
<keyword evidence="2 8" id="KW-0813">Transport</keyword>
<evidence type="ECO:0000256" key="1">
    <source>
        <dbReference type="ARBA" id="ARBA00004651"/>
    </source>
</evidence>
<evidence type="ECO:0000256" key="2">
    <source>
        <dbReference type="ARBA" id="ARBA00022448"/>
    </source>
</evidence>
<evidence type="ECO:0000256" key="9">
    <source>
        <dbReference type="SAM" id="MobiDB-lite"/>
    </source>
</evidence>
<evidence type="ECO:0000256" key="8">
    <source>
        <dbReference type="RuleBase" id="RU004057"/>
    </source>
</evidence>
<keyword evidence="7 10" id="KW-0472">Membrane</keyword>
<evidence type="ECO:0000256" key="3">
    <source>
        <dbReference type="ARBA" id="ARBA00022475"/>
    </source>
</evidence>
<proteinExistence type="inferred from homology"/>
<feature type="domain" description="MotA/TolQ/ExbB proton channel" evidence="11">
    <location>
        <begin position="69"/>
        <end position="190"/>
    </location>
</feature>
<evidence type="ECO:0000259" key="11">
    <source>
        <dbReference type="Pfam" id="PF01618"/>
    </source>
</evidence>
<dbReference type="PANTHER" id="PTHR30625">
    <property type="entry name" value="PROTEIN TOLQ"/>
    <property type="match status" value="1"/>
</dbReference>
<feature type="region of interest" description="Disordered" evidence="9">
    <location>
        <begin position="210"/>
        <end position="313"/>
    </location>
</feature>
<feature type="transmembrane region" description="Helical" evidence="10">
    <location>
        <begin position="115"/>
        <end position="138"/>
    </location>
</feature>
<feature type="compositionally biased region" description="Basic and acidic residues" evidence="9">
    <location>
        <begin position="253"/>
        <end position="278"/>
    </location>
</feature>
<keyword evidence="6 10" id="KW-1133">Transmembrane helix</keyword>
<dbReference type="AlphaFoldDB" id="A0AAE3GW32"/>
<evidence type="ECO:0000313" key="12">
    <source>
        <dbReference type="EMBL" id="MCP2731710.1"/>
    </source>
</evidence>
<evidence type="ECO:0000256" key="7">
    <source>
        <dbReference type="ARBA" id="ARBA00023136"/>
    </source>
</evidence>
<comment type="similarity">
    <text evidence="8">Belongs to the exbB/tolQ family.</text>
</comment>
<reference evidence="12" key="1">
    <citation type="submission" date="2022-06" db="EMBL/GenBank/DDBJ databases">
        <title>New cyanobacteria of genus Symplocastrum in benthos of Lake Baikal.</title>
        <authorList>
            <person name="Sorokovikova E."/>
            <person name="Tikhonova I."/>
            <person name="Krasnopeev A."/>
            <person name="Evseev P."/>
            <person name="Gladkikh A."/>
            <person name="Belykh O."/>
        </authorList>
    </citation>
    <scope>NUCLEOTIDE SEQUENCE</scope>
    <source>
        <strain evidence="12">BBK-W-15</strain>
    </source>
</reference>
<dbReference type="GO" id="GO:0005886">
    <property type="term" value="C:plasma membrane"/>
    <property type="evidence" value="ECO:0007669"/>
    <property type="project" value="UniProtKB-SubCell"/>
</dbReference>
<dbReference type="InterPro" id="IPR002898">
    <property type="entry name" value="MotA_ExbB_proton_chnl"/>
</dbReference>
<accession>A0AAE3GW32</accession>
<organism evidence="12 13">
    <name type="scientific">Limnofasciculus baicalensis BBK-W-15</name>
    <dbReference type="NCBI Taxonomy" id="2699891"/>
    <lineage>
        <taxon>Bacteria</taxon>
        <taxon>Bacillati</taxon>
        <taxon>Cyanobacteriota</taxon>
        <taxon>Cyanophyceae</taxon>
        <taxon>Coleofasciculales</taxon>
        <taxon>Coleofasciculaceae</taxon>
        <taxon>Limnofasciculus</taxon>
        <taxon>Limnofasciculus baicalensis</taxon>
    </lineage>
</organism>
<dbReference type="Pfam" id="PF01618">
    <property type="entry name" value="MotA_ExbB"/>
    <property type="match status" value="1"/>
</dbReference>
<comment type="subcellular location">
    <subcellularLocation>
        <location evidence="1">Cell membrane</location>
        <topology evidence="1">Multi-pass membrane protein</topology>
    </subcellularLocation>
    <subcellularLocation>
        <location evidence="8">Membrane</location>
        <topology evidence="8">Multi-pass membrane protein</topology>
    </subcellularLocation>
</comment>
<protein>
    <submittedName>
        <fullName evidence="12">MotA/TolQ/ExbB proton channel family protein</fullName>
    </submittedName>
</protein>
<evidence type="ECO:0000256" key="5">
    <source>
        <dbReference type="ARBA" id="ARBA00022927"/>
    </source>
</evidence>
<keyword evidence="13" id="KW-1185">Reference proteome</keyword>
<dbReference type="EMBL" id="JAMZMM010000382">
    <property type="protein sequence ID" value="MCP2731710.1"/>
    <property type="molecule type" value="Genomic_DNA"/>
</dbReference>
<gene>
    <name evidence="12" type="ORF">NJ959_25090</name>
</gene>
<evidence type="ECO:0000256" key="4">
    <source>
        <dbReference type="ARBA" id="ARBA00022692"/>
    </source>
</evidence>
<dbReference type="PANTHER" id="PTHR30625:SF15">
    <property type="entry name" value="BIOPOLYMER TRANSPORT PROTEIN EXBB"/>
    <property type="match status" value="1"/>
</dbReference>
<keyword evidence="4 10" id="KW-0812">Transmembrane</keyword>
<evidence type="ECO:0000256" key="10">
    <source>
        <dbReference type="SAM" id="Phobius"/>
    </source>
</evidence>
<evidence type="ECO:0000313" key="13">
    <source>
        <dbReference type="Proteomes" id="UP001204953"/>
    </source>
</evidence>
<name>A0AAE3GW32_9CYAN</name>
<comment type="caution">
    <text evidence="12">The sequence shown here is derived from an EMBL/GenBank/DDBJ whole genome shotgun (WGS) entry which is preliminary data.</text>
</comment>
<sequence>MDISEIFEKGGIAMWPLLGLSILAVGTILERLWFWASILLGEKEIINRVLDGATSNWQVAREVALKSRRQPIGRYLYAPLRLAQPDPELFRLALEAAADDELAAMRRGDKLLEAVIALSPLLGLLGTVLGLIRSLGSITIADLGTSATAGVSLGIGEALISTASGLVVAITSLVFYRLFQAFWFNQIRLFRKAGSELELLYRQDWLQGEESDEPWGTTKADRKPLLQSDEPWGTGKADRKPLLQSDEPWGTGKADRKPLLQGDRTENYNKSELPDQKSDISNLTSDISQNKPEIGNNILDDSDLTDSTDSSQF</sequence>
<dbReference type="Proteomes" id="UP001204953">
    <property type="component" value="Unassembled WGS sequence"/>
</dbReference>
<dbReference type="GO" id="GO:0017038">
    <property type="term" value="P:protein import"/>
    <property type="evidence" value="ECO:0007669"/>
    <property type="project" value="TreeGrafter"/>
</dbReference>
<feature type="compositionally biased region" description="Polar residues" evidence="9">
    <location>
        <begin position="279"/>
        <end position="291"/>
    </location>
</feature>
<keyword evidence="3" id="KW-1003">Cell membrane</keyword>